<name>A0A9R1X4Y3_LACSA</name>
<accession>A0A9R1X4Y3</accession>
<dbReference type="PANTHER" id="PTHR31973">
    <property type="entry name" value="POLYPROTEIN, PUTATIVE-RELATED"/>
    <property type="match status" value="1"/>
</dbReference>
<evidence type="ECO:0000313" key="2">
    <source>
        <dbReference type="EMBL" id="KAJ0199431.1"/>
    </source>
</evidence>
<organism evidence="2 3">
    <name type="scientific">Lactuca sativa</name>
    <name type="common">Garden lettuce</name>
    <dbReference type="NCBI Taxonomy" id="4236"/>
    <lineage>
        <taxon>Eukaryota</taxon>
        <taxon>Viridiplantae</taxon>
        <taxon>Streptophyta</taxon>
        <taxon>Embryophyta</taxon>
        <taxon>Tracheophyta</taxon>
        <taxon>Spermatophyta</taxon>
        <taxon>Magnoliopsida</taxon>
        <taxon>eudicotyledons</taxon>
        <taxon>Gunneridae</taxon>
        <taxon>Pentapetalae</taxon>
        <taxon>asterids</taxon>
        <taxon>campanulids</taxon>
        <taxon>Asterales</taxon>
        <taxon>Asteraceae</taxon>
        <taxon>Cichorioideae</taxon>
        <taxon>Cichorieae</taxon>
        <taxon>Lactucinae</taxon>
        <taxon>Lactuca</taxon>
    </lineage>
</organism>
<dbReference type="InterPro" id="IPR018289">
    <property type="entry name" value="MULE_transposase_dom"/>
</dbReference>
<dbReference type="EMBL" id="NBSK02000006">
    <property type="protein sequence ID" value="KAJ0199431.1"/>
    <property type="molecule type" value="Genomic_DNA"/>
</dbReference>
<protein>
    <recommendedName>
        <fullName evidence="1">MULE transposase domain-containing protein</fullName>
    </recommendedName>
</protein>
<dbReference type="AlphaFoldDB" id="A0A9R1X4Y3"/>
<comment type="caution">
    <text evidence="2">The sequence shown here is derived from an EMBL/GenBank/DDBJ whole genome shotgun (WGS) entry which is preliminary data.</text>
</comment>
<dbReference type="Pfam" id="PF10551">
    <property type="entry name" value="MULE"/>
    <property type="match status" value="1"/>
</dbReference>
<feature type="domain" description="MULE transposase" evidence="1">
    <location>
        <begin position="111"/>
        <end position="208"/>
    </location>
</feature>
<dbReference type="PANTHER" id="PTHR31973:SF189">
    <property type="entry name" value="TRANSPOSASE, MUDR, PLANT, MULE TRANSPOSASE DOMAIN PROTEIN-RELATED"/>
    <property type="match status" value="1"/>
</dbReference>
<evidence type="ECO:0000313" key="3">
    <source>
        <dbReference type="Proteomes" id="UP000235145"/>
    </source>
</evidence>
<evidence type="ECO:0000259" key="1">
    <source>
        <dbReference type="Pfam" id="PF10551"/>
    </source>
</evidence>
<dbReference type="Proteomes" id="UP000235145">
    <property type="component" value="Unassembled WGS sequence"/>
</dbReference>
<gene>
    <name evidence="2" type="ORF">LSAT_V11C600339590</name>
</gene>
<keyword evidence="3" id="KW-1185">Reference proteome</keyword>
<proteinExistence type="predicted"/>
<sequence>MNKINLKFFEHKCSRAFKLGSIVTYKWIRKQFVNDVLESPKLILRKMKAIVSKRYNIIMSVGQCRNAKKLELSEVEGSLKEHNAKLWDYAAEIRRTNPGVVDGWLGGCRKVIGVDGCFLKGVYRGELLSAVGRDANNNIYPLAWAVVNVENKRTWKWFLDNLMEDHIGGGSGHGITILSNGHKGLFEVVKERLPDVEHRLCARHILANLHKKFKGEQYFKPFWRANNCTKV</sequence>
<reference evidence="2 3" key="1">
    <citation type="journal article" date="2017" name="Nat. Commun.">
        <title>Genome assembly with in vitro proximity ligation data and whole-genome triplication in lettuce.</title>
        <authorList>
            <person name="Reyes-Chin-Wo S."/>
            <person name="Wang Z."/>
            <person name="Yang X."/>
            <person name="Kozik A."/>
            <person name="Arikit S."/>
            <person name="Song C."/>
            <person name="Xia L."/>
            <person name="Froenicke L."/>
            <person name="Lavelle D.O."/>
            <person name="Truco M.J."/>
            <person name="Xia R."/>
            <person name="Zhu S."/>
            <person name="Xu C."/>
            <person name="Xu H."/>
            <person name="Xu X."/>
            <person name="Cox K."/>
            <person name="Korf I."/>
            <person name="Meyers B.C."/>
            <person name="Michelmore R.W."/>
        </authorList>
    </citation>
    <scope>NUCLEOTIDE SEQUENCE [LARGE SCALE GENOMIC DNA]</scope>
    <source>
        <strain evidence="3">cv. Salinas</strain>
        <tissue evidence="2">Seedlings</tissue>
    </source>
</reference>